<dbReference type="GO" id="GO:0071035">
    <property type="term" value="P:nuclear polyadenylation-dependent rRNA catabolic process"/>
    <property type="evidence" value="ECO:0007669"/>
    <property type="project" value="TreeGrafter"/>
</dbReference>
<dbReference type="GO" id="GO:0071051">
    <property type="term" value="P:poly(A)-dependent snoRNA 3'-end processing"/>
    <property type="evidence" value="ECO:0007669"/>
    <property type="project" value="TreeGrafter"/>
</dbReference>
<dbReference type="GO" id="GO:0000176">
    <property type="term" value="C:nuclear exosome (RNase complex)"/>
    <property type="evidence" value="ECO:0007669"/>
    <property type="project" value="InterPro"/>
</dbReference>
<feature type="region of interest" description="Disordered" evidence="9">
    <location>
        <begin position="793"/>
        <end position="918"/>
    </location>
</feature>
<feature type="compositionally biased region" description="Low complexity" evidence="9">
    <location>
        <begin position="864"/>
        <end position="875"/>
    </location>
</feature>
<sequence length="918" mass="101310">MAGLSSSSFDEFNAQLQALALKATRNSMLLPPDVSFHRSMDGEFSKDLDGFSTRVLSVANKILGLVGGSDSNGKGKAKARLEDEEDIIDNFHSLVVDSMDQLLERTDINLDEFLGKETRPLLSLSILILKSKQTGNRQSEAVIQHASHLPKPQLLFKWKIDNSDSLWHPTLTHKYNAQVPLGYHFRDGDEEEDTDPESAKLIKLHPYRYEITHLKYPSHMFSQSTPIPPKPFSTTSPTWVSTASELQAMVATLLRSNSKPTEIAVDLEHHSYRSYRGFLCLMQISTREQDWVVDLCVPEVREECEALNEIFTDPEIVKVFHGAESDIVWLQQDFNIYVVNLFDTFHASKVLGFPRHGLANLLEMYCDFTPDKRYQLADWRIRPLPEAMLNYARSDTHFLLFIYDNLRNALLDRSRTTSPSSTPPPNPLISASEEKSSDEATPMKEVLRRSAETSLRVYEKEIYDVEGGAGSGGWDTLARKWNKVNLMADYIPPSVGGAAAGLPREVLKAVHAWRDRVSREEDESTRYILPNHHLFTLAESPPADVAALLRIFPGTNVPNAIRKRAVELVSDIRAAVKRCLEGEGSSSGQRSINEMNEAVSDEGREGEKEDADVMDVDIQPKSTRDDQALWHLPMGPSPVKSTSSLFGTSIPSLVPKSNSGSSPAHALSGKSIATSTSALFGDIVNAKGAIRKTQQLETPRRFEEVVARIHSTLVVGASVPVPIARPEAKVSAVDNIVKNTLTAVVDHIAEDENGTLSSNVQIELPFIPASQRASLTKDATAAKDDTIVVVGQVRQKREKKRKRDKSKAGEDVIGDSEAADMSEGGHLSAKRSKKASGSGNGSPDEQELEPFDFSSAPSILDAVPTTTQDTQPGTGARKKKDRKKDKEKKGSSTFYGDFPAPPKAHSELKSGNIAHTFK</sequence>
<dbReference type="InterPro" id="IPR002562">
    <property type="entry name" value="3'-5'_exonuclease_dom"/>
</dbReference>
<dbReference type="InterPro" id="IPR012337">
    <property type="entry name" value="RNaseH-like_sf"/>
</dbReference>
<evidence type="ECO:0000313" key="11">
    <source>
        <dbReference type="EMBL" id="THU91472.1"/>
    </source>
</evidence>
<evidence type="ECO:0000256" key="8">
    <source>
        <dbReference type="ARBA" id="ARBA00043957"/>
    </source>
</evidence>
<evidence type="ECO:0000256" key="1">
    <source>
        <dbReference type="ARBA" id="ARBA00004123"/>
    </source>
</evidence>
<dbReference type="Pfam" id="PF01612">
    <property type="entry name" value="DNA_pol_A_exo1"/>
    <property type="match status" value="1"/>
</dbReference>
<dbReference type="Proteomes" id="UP000297245">
    <property type="component" value="Unassembled WGS sequence"/>
</dbReference>
<name>A0A4S8LPX2_DENBC</name>
<dbReference type="PANTHER" id="PTHR12124:SF47">
    <property type="entry name" value="EXOSOME COMPONENT 10"/>
    <property type="match status" value="1"/>
</dbReference>
<evidence type="ECO:0000313" key="12">
    <source>
        <dbReference type="Proteomes" id="UP000297245"/>
    </source>
</evidence>
<dbReference type="InterPro" id="IPR036397">
    <property type="entry name" value="RNaseH_sf"/>
</dbReference>
<evidence type="ECO:0000259" key="10">
    <source>
        <dbReference type="PROSITE" id="PS50967"/>
    </source>
</evidence>
<dbReference type="GO" id="GO:0071038">
    <property type="term" value="P:TRAMP-dependent tRNA surveillance pathway"/>
    <property type="evidence" value="ECO:0007669"/>
    <property type="project" value="TreeGrafter"/>
</dbReference>
<dbReference type="GO" id="GO:0071044">
    <property type="term" value="P:histone mRNA catabolic process"/>
    <property type="evidence" value="ECO:0007669"/>
    <property type="project" value="TreeGrafter"/>
</dbReference>
<proteinExistence type="inferred from homology"/>
<evidence type="ECO:0000256" key="7">
    <source>
        <dbReference type="ARBA" id="ARBA00023242"/>
    </source>
</evidence>
<dbReference type="Gene3D" id="1.10.150.80">
    <property type="entry name" value="HRDC domain"/>
    <property type="match status" value="1"/>
</dbReference>
<evidence type="ECO:0000256" key="4">
    <source>
        <dbReference type="ARBA" id="ARBA00022801"/>
    </source>
</evidence>
<keyword evidence="5" id="KW-0271">Exosome</keyword>
<dbReference type="PROSITE" id="PS50967">
    <property type="entry name" value="HRDC"/>
    <property type="match status" value="1"/>
</dbReference>
<feature type="region of interest" description="Disordered" evidence="9">
    <location>
        <begin position="583"/>
        <end position="613"/>
    </location>
</feature>
<accession>A0A4S8LPX2</accession>
<dbReference type="Pfam" id="PF00570">
    <property type="entry name" value="HRDC"/>
    <property type="match status" value="1"/>
</dbReference>
<organism evidence="11 12">
    <name type="scientific">Dendrothele bispora (strain CBS 962.96)</name>
    <dbReference type="NCBI Taxonomy" id="1314807"/>
    <lineage>
        <taxon>Eukaryota</taxon>
        <taxon>Fungi</taxon>
        <taxon>Dikarya</taxon>
        <taxon>Basidiomycota</taxon>
        <taxon>Agaricomycotina</taxon>
        <taxon>Agaricomycetes</taxon>
        <taxon>Agaricomycetidae</taxon>
        <taxon>Agaricales</taxon>
        <taxon>Agaricales incertae sedis</taxon>
        <taxon>Dendrothele</taxon>
    </lineage>
</organism>
<feature type="compositionally biased region" description="Basic residues" evidence="9">
    <location>
        <begin position="794"/>
        <end position="805"/>
    </location>
</feature>
<dbReference type="CDD" id="cd06147">
    <property type="entry name" value="Rrp6p_like_exo"/>
    <property type="match status" value="1"/>
</dbReference>
<keyword evidence="7" id="KW-0539">Nucleus</keyword>
<dbReference type="InterPro" id="IPR049559">
    <property type="entry name" value="Rrp6p-like_exo"/>
</dbReference>
<dbReference type="AlphaFoldDB" id="A0A4S8LPX2"/>
<evidence type="ECO:0000256" key="9">
    <source>
        <dbReference type="SAM" id="MobiDB-lite"/>
    </source>
</evidence>
<dbReference type="FunFam" id="3.30.420.10:FF:000059">
    <property type="entry name" value="Exosome complex exonuclease Rrp6"/>
    <property type="match status" value="1"/>
</dbReference>
<dbReference type="GO" id="GO:0071040">
    <property type="term" value="P:nuclear polyadenylation-dependent antisense transcript catabolic process"/>
    <property type="evidence" value="ECO:0007669"/>
    <property type="project" value="TreeGrafter"/>
</dbReference>
<dbReference type="GO" id="GO:0005730">
    <property type="term" value="C:nucleolus"/>
    <property type="evidence" value="ECO:0007669"/>
    <property type="project" value="TreeGrafter"/>
</dbReference>
<evidence type="ECO:0000256" key="6">
    <source>
        <dbReference type="ARBA" id="ARBA00022839"/>
    </source>
</evidence>
<dbReference type="GO" id="GO:0071039">
    <property type="term" value="P:nuclear polyadenylation-dependent CUT catabolic process"/>
    <property type="evidence" value="ECO:0007669"/>
    <property type="project" value="TreeGrafter"/>
</dbReference>
<evidence type="ECO:0000256" key="2">
    <source>
        <dbReference type="ARBA" id="ARBA00022552"/>
    </source>
</evidence>
<dbReference type="OrthoDB" id="2250022at2759"/>
<dbReference type="InterPro" id="IPR012588">
    <property type="entry name" value="Exosome-assoc_fac_Rrp6_N"/>
</dbReference>
<dbReference type="SUPFAM" id="SSF47819">
    <property type="entry name" value="HRDC-like"/>
    <property type="match status" value="1"/>
</dbReference>
<dbReference type="EMBL" id="ML179305">
    <property type="protein sequence ID" value="THU91472.1"/>
    <property type="molecule type" value="Genomic_DNA"/>
</dbReference>
<dbReference type="GO" id="GO:0071037">
    <property type="term" value="P:nuclear polyadenylation-dependent snRNA catabolic process"/>
    <property type="evidence" value="ECO:0007669"/>
    <property type="project" value="TreeGrafter"/>
</dbReference>
<feature type="domain" description="HRDC" evidence="10">
    <location>
        <begin position="500"/>
        <end position="582"/>
    </location>
</feature>
<dbReference type="GO" id="GO:0000175">
    <property type="term" value="F:3'-5'-RNA exonuclease activity"/>
    <property type="evidence" value="ECO:0007669"/>
    <property type="project" value="InterPro"/>
</dbReference>
<dbReference type="GO" id="GO:0071036">
    <property type="term" value="P:nuclear polyadenylation-dependent snoRNA catabolic process"/>
    <property type="evidence" value="ECO:0007669"/>
    <property type="project" value="TreeGrafter"/>
</dbReference>
<gene>
    <name evidence="11" type="ORF">K435DRAFT_780706</name>
</gene>
<evidence type="ECO:0000256" key="5">
    <source>
        <dbReference type="ARBA" id="ARBA00022835"/>
    </source>
</evidence>
<comment type="similarity">
    <text evidence="8">Belongs to the exosome component 10/RRP6 family.</text>
</comment>
<reference evidence="11 12" key="1">
    <citation type="journal article" date="2019" name="Nat. Ecol. Evol.">
        <title>Megaphylogeny resolves global patterns of mushroom evolution.</title>
        <authorList>
            <person name="Varga T."/>
            <person name="Krizsan K."/>
            <person name="Foldi C."/>
            <person name="Dima B."/>
            <person name="Sanchez-Garcia M."/>
            <person name="Sanchez-Ramirez S."/>
            <person name="Szollosi G.J."/>
            <person name="Szarkandi J.G."/>
            <person name="Papp V."/>
            <person name="Albert L."/>
            <person name="Andreopoulos W."/>
            <person name="Angelini C."/>
            <person name="Antonin V."/>
            <person name="Barry K.W."/>
            <person name="Bougher N.L."/>
            <person name="Buchanan P."/>
            <person name="Buyck B."/>
            <person name="Bense V."/>
            <person name="Catcheside P."/>
            <person name="Chovatia M."/>
            <person name="Cooper J."/>
            <person name="Damon W."/>
            <person name="Desjardin D."/>
            <person name="Finy P."/>
            <person name="Geml J."/>
            <person name="Haridas S."/>
            <person name="Hughes K."/>
            <person name="Justo A."/>
            <person name="Karasinski D."/>
            <person name="Kautmanova I."/>
            <person name="Kiss B."/>
            <person name="Kocsube S."/>
            <person name="Kotiranta H."/>
            <person name="LaButti K.M."/>
            <person name="Lechner B.E."/>
            <person name="Liimatainen K."/>
            <person name="Lipzen A."/>
            <person name="Lukacs Z."/>
            <person name="Mihaltcheva S."/>
            <person name="Morgado L.N."/>
            <person name="Niskanen T."/>
            <person name="Noordeloos M.E."/>
            <person name="Ohm R.A."/>
            <person name="Ortiz-Santana B."/>
            <person name="Ovrebo C."/>
            <person name="Racz N."/>
            <person name="Riley R."/>
            <person name="Savchenko A."/>
            <person name="Shiryaev A."/>
            <person name="Soop K."/>
            <person name="Spirin V."/>
            <person name="Szebenyi C."/>
            <person name="Tomsovsky M."/>
            <person name="Tulloss R.E."/>
            <person name="Uehling J."/>
            <person name="Grigoriev I.V."/>
            <person name="Vagvolgyi C."/>
            <person name="Papp T."/>
            <person name="Martin F.M."/>
            <person name="Miettinen O."/>
            <person name="Hibbett D.S."/>
            <person name="Nagy L.G."/>
        </authorList>
    </citation>
    <scope>NUCLEOTIDE SEQUENCE [LARGE SCALE GENOMIC DNA]</scope>
    <source>
        <strain evidence="11 12">CBS 962.96</strain>
    </source>
</reference>
<keyword evidence="6" id="KW-0269">Exonuclease</keyword>
<keyword evidence="12" id="KW-1185">Reference proteome</keyword>
<keyword evidence="2" id="KW-0698">rRNA processing</keyword>
<dbReference type="SMART" id="SM00474">
    <property type="entry name" value="35EXOc"/>
    <property type="match status" value="1"/>
</dbReference>
<dbReference type="InterPro" id="IPR010997">
    <property type="entry name" value="HRDC-like_sf"/>
</dbReference>
<dbReference type="Pfam" id="PF08066">
    <property type="entry name" value="PMC2NT"/>
    <property type="match status" value="1"/>
</dbReference>
<dbReference type="GO" id="GO:0003727">
    <property type="term" value="F:single-stranded RNA binding"/>
    <property type="evidence" value="ECO:0007669"/>
    <property type="project" value="TreeGrafter"/>
</dbReference>
<dbReference type="GO" id="GO:0000166">
    <property type="term" value="F:nucleotide binding"/>
    <property type="evidence" value="ECO:0007669"/>
    <property type="project" value="InterPro"/>
</dbReference>
<feature type="region of interest" description="Disordered" evidence="9">
    <location>
        <begin position="414"/>
        <end position="444"/>
    </location>
</feature>
<dbReference type="Gene3D" id="3.30.420.10">
    <property type="entry name" value="Ribonuclease H-like superfamily/Ribonuclease H"/>
    <property type="match status" value="1"/>
</dbReference>
<protein>
    <recommendedName>
        <fullName evidence="10">HRDC domain-containing protein</fullName>
    </recommendedName>
</protein>
<comment type="subcellular location">
    <subcellularLocation>
        <location evidence="1">Nucleus</location>
    </subcellularLocation>
</comment>
<keyword evidence="3" id="KW-0540">Nuclease</keyword>
<evidence type="ECO:0000256" key="3">
    <source>
        <dbReference type="ARBA" id="ARBA00022722"/>
    </source>
</evidence>
<dbReference type="PANTHER" id="PTHR12124">
    <property type="entry name" value="POLYMYOSITIS/SCLERODERMA AUTOANTIGEN-RELATED"/>
    <property type="match status" value="1"/>
</dbReference>
<feature type="compositionally biased region" description="Basic residues" evidence="9">
    <location>
        <begin position="876"/>
        <end position="886"/>
    </location>
</feature>
<dbReference type="GO" id="GO:0000467">
    <property type="term" value="P:exonucleolytic trimming to generate mature 3'-end of 5.8S rRNA from tricistronic rRNA transcript (SSU-rRNA, 5.8S rRNA, LSU-rRNA)"/>
    <property type="evidence" value="ECO:0007669"/>
    <property type="project" value="InterPro"/>
</dbReference>
<dbReference type="InterPro" id="IPR002121">
    <property type="entry name" value="HRDC_dom"/>
</dbReference>
<feature type="compositionally biased region" description="Polar residues" evidence="9">
    <location>
        <begin position="584"/>
        <end position="594"/>
    </location>
</feature>
<dbReference type="InterPro" id="IPR044876">
    <property type="entry name" value="HRDC_dom_sf"/>
</dbReference>
<keyword evidence="4" id="KW-0378">Hydrolase</keyword>
<dbReference type="SUPFAM" id="SSF53098">
    <property type="entry name" value="Ribonuclease H-like"/>
    <property type="match status" value="1"/>
</dbReference>
<dbReference type="InterPro" id="IPR045092">
    <property type="entry name" value="Rrp6-like"/>
</dbReference>
<feature type="compositionally biased region" description="Basic and acidic residues" evidence="9">
    <location>
        <begin position="432"/>
        <end position="444"/>
    </location>
</feature>